<feature type="transmembrane region" description="Helical" evidence="5">
    <location>
        <begin position="151"/>
        <end position="174"/>
    </location>
</feature>
<dbReference type="Pfam" id="PF07690">
    <property type="entry name" value="MFS_1"/>
    <property type="match status" value="1"/>
</dbReference>
<feature type="transmembrane region" description="Helical" evidence="5">
    <location>
        <begin position="28"/>
        <end position="49"/>
    </location>
</feature>
<dbReference type="GO" id="GO:0022857">
    <property type="term" value="F:transmembrane transporter activity"/>
    <property type="evidence" value="ECO:0007669"/>
    <property type="project" value="InterPro"/>
</dbReference>
<feature type="transmembrane region" description="Helical" evidence="5">
    <location>
        <begin position="94"/>
        <end position="116"/>
    </location>
</feature>
<feature type="transmembrane region" description="Helical" evidence="5">
    <location>
        <begin position="242"/>
        <end position="268"/>
    </location>
</feature>
<evidence type="ECO:0000256" key="2">
    <source>
        <dbReference type="ARBA" id="ARBA00022692"/>
    </source>
</evidence>
<dbReference type="InterPro" id="IPR011701">
    <property type="entry name" value="MFS"/>
</dbReference>
<feature type="transmembrane region" description="Helical" evidence="5">
    <location>
        <begin position="219"/>
        <end position="236"/>
    </location>
</feature>
<feature type="transmembrane region" description="Helical" evidence="5">
    <location>
        <begin position="450"/>
        <end position="474"/>
    </location>
</feature>
<sequence length="480" mass="48165">MSAPTPYTSPAAKTALDARAGRRGSRAAAALLTVMLMANVDVAVVNIAAPSIQQSLHATGALLQLMISGYVLVFAVLLVPGARLGHLYGIRRTFLVGVAAFTIASLACGLAVAPWMLLAARVAQGAGAALAVPQVLAGIHGLPDSVRRGALGAYVAVLSGSAVLGQTAGGLLISADLAGLGWRTVFLLNVPIGALAFALGRRHLARDESGSGARLDLRGAGILAIGLTLLTLPLILGEQLGWPIWTLASLAVSLPVLALFVGSQLATARSGRQPLLTLAVLRRRAVSPALLSYSFSVGSYFALLFVVAVYLQDGLGHSAAYSGAMLIGWVAAFGVAGLLLRRLNDAAVRRAAPWASLIMAAALALVAALAVAGHADGWPLFAALTLGGLGLGALNTAVLAILTGSVETSHSADLSGLINVTSQVFNLVGVATAGTLYLALGGISPSAAPAAFAATAAVLAGVMLIGAVFAAVAARTAVDG</sequence>
<dbReference type="PROSITE" id="PS50850">
    <property type="entry name" value="MFS"/>
    <property type="match status" value="1"/>
</dbReference>
<keyword evidence="3 5" id="KW-1133">Transmembrane helix</keyword>
<dbReference type="SUPFAM" id="SSF103473">
    <property type="entry name" value="MFS general substrate transporter"/>
    <property type="match status" value="1"/>
</dbReference>
<dbReference type="Gene3D" id="1.20.1720.10">
    <property type="entry name" value="Multidrug resistance protein D"/>
    <property type="match status" value="1"/>
</dbReference>
<dbReference type="InterPro" id="IPR020846">
    <property type="entry name" value="MFS_dom"/>
</dbReference>
<dbReference type="AlphaFoldDB" id="A0A5B8M4U7"/>
<feature type="transmembrane region" description="Helical" evidence="5">
    <location>
        <begin position="378"/>
        <end position="403"/>
    </location>
</feature>
<gene>
    <name evidence="7" type="ORF">FPZ11_13380</name>
</gene>
<dbReference type="EMBL" id="CP042305">
    <property type="protein sequence ID" value="QDZ15617.1"/>
    <property type="molecule type" value="Genomic_DNA"/>
</dbReference>
<feature type="transmembrane region" description="Helical" evidence="5">
    <location>
        <begin position="424"/>
        <end position="444"/>
    </location>
</feature>
<dbReference type="InterPro" id="IPR036259">
    <property type="entry name" value="MFS_trans_sf"/>
</dbReference>
<feature type="domain" description="Major facilitator superfamily (MFS) profile" evidence="6">
    <location>
        <begin position="27"/>
        <end position="478"/>
    </location>
</feature>
<name>A0A5B8M4U7_9MICO</name>
<keyword evidence="2 5" id="KW-0812">Transmembrane</keyword>
<evidence type="ECO:0000259" key="6">
    <source>
        <dbReference type="PROSITE" id="PS50850"/>
    </source>
</evidence>
<dbReference type="Proteomes" id="UP000320216">
    <property type="component" value="Chromosome"/>
</dbReference>
<evidence type="ECO:0000256" key="4">
    <source>
        <dbReference type="ARBA" id="ARBA00023136"/>
    </source>
</evidence>
<feature type="transmembrane region" description="Helical" evidence="5">
    <location>
        <begin position="352"/>
        <end position="372"/>
    </location>
</feature>
<protein>
    <submittedName>
        <fullName evidence="7">MFS transporter</fullName>
    </submittedName>
</protein>
<keyword evidence="4 5" id="KW-0472">Membrane</keyword>
<dbReference type="PANTHER" id="PTHR42718:SF39">
    <property type="entry name" value="ACTINORHODIN TRANSPORTER-RELATED"/>
    <property type="match status" value="1"/>
</dbReference>
<feature type="transmembrane region" description="Helical" evidence="5">
    <location>
        <begin position="289"/>
        <end position="312"/>
    </location>
</feature>
<feature type="transmembrane region" description="Helical" evidence="5">
    <location>
        <begin position="318"/>
        <end position="340"/>
    </location>
</feature>
<dbReference type="RefSeq" id="WP_146321651.1">
    <property type="nucleotide sequence ID" value="NZ_CP042305.1"/>
</dbReference>
<evidence type="ECO:0000256" key="1">
    <source>
        <dbReference type="ARBA" id="ARBA00004651"/>
    </source>
</evidence>
<organism evidence="7 8">
    <name type="scientific">Humibacter ginsenosidimutans</name>
    <dbReference type="NCBI Taxonomy" id="2599293"/>
    <lineage>
        <taxon>Bacteria</taxon>
        <taxon>Bacillati</taxon>
        <taxon>Actinomycetota</taxon>
        <taxon>Actinomycetes</taxon>
        <taxon>Micrococcales</taxon>
        <taxon>Microbacteriaceae</taxon>
        <taxon>Humibacter</taxon>
    </lineage>
</organism>
<feature type="transmembrane region" description="Helical" evidence="5">
    <location>
        <begin position="180"/>
        <end position="199"/>
    </location>
</feature>
<keyword evidence="8" id="KW-1185">Reference proteome</keyword>
<feature type="transmembrane region" description="Helical" evidence="5">
    <location>
        <begin position="122"/>
        <end position="139"/>
    </location>
</feature>
<dbReference type="PANTHER" id="PTHR42718">
    <property type="entry name" value="MAJOR FACILITATOR SUPERFAMILY MULTIDRUG TRANSPORTER MFSC"/>
    <property type="match status" value="1"/>
</dbReference>
<feature type="transmembrane region" description="Helical" evidence="5">
    <location>
        <begin position="61"/>
        <end position="82"/>
    </location>
</feature>
<evidence type="ECO:0000256" key="3">
    <source>
        <dbReference type="ARBA" id="ARBA00022989"/>
    </source>
</evidence>
<dbReference type="KEGG" id="huw:FPZ11_13380"/>
<dbReference type="OrthoDB" id="7375466at2"/>
<evidence type="ECO:0000313" key="7">
    <source>
        <dbReference type="EMBL" id="QDZ15617.1"/>
    </source>
</evidence>
<evidence type="ECO:0000256" key="5">
    <source>
        <dbReference type="SAM" id="Phobius"/>
    </source>
</evidence>
<evidence type="ECO:0000313" key="8">
    <source>
        <dbReference type="Proteomes" id="UP000320216"/>
    </source>
</evidence>
<proteinExistence type="predicted"/>
<dbReference type="GO" id="GO:0005886">
    <property type="term" value="C:plasma membrane"/>
    <property type="evidence" value="ECO:0007669"/>
    <property type="project" value="UniProtKB-SubCell"/>
</dbReference>
<dbReference type="Gene3D" id="1.20.1250.20">
    <property type="entry name" value="MFS general substrate transporter like domains"/>
    <property type="match status" value="1"/>
</dbReference>
<comment type="subcellular location">
    <subcellularLocation>
        <location evidence="1">Cell membrane</location>
        <topology evidence="1">Multi-pass membrane protein</topology>
    </subcellularLocation>
</comment>
<accession>A0A5B8M4U7</accession>
<reference evidence="7 8" key="1">
    <citation type="submission" date="2019-07" db="EMBL/GenBank/DDBJ databases">
        <title>Full genome sequence of Humibacter sp. WJ7-1.</title>
        <authorList>
            <person name="Im W.-T."/>
        </authorList>
    </citation>
    <scope>NUCLEOTIDE SEQUENCE [LARGE SCALE GENOMIC DNA]</scope>
    <source>
        <strain evidence="7 8">WJ7-1</strain>
    </source>
</reference>